<reference evidence="1" key="1">
    <citation type="submission" date="2018-02" db="EMBL/GenBank/DDBJ databases">
        <title>Rhizophora mucronata_Transcriptome.</title>
        <authorList>
            <person name="Meera S.P."/>
            <person name="Sreeshan A."/>
            <person name="Augustine A."/>
        </authorList>
    </citation>
    <scope>NUCLEOTIDE SEQUENCE</scope>
    <source>
        <tissue evidence="1">Leaf</tissue>
    </source>
</reference>
<dbReference type="GO" id="GO:0016740">
    <property type="term" value="F:transferase activity"/>
    <property type="evidence" value="ECO:0007669"/>
    <property type="project" value="UniProtKB-KW"/>
</dbReference>
<dbReference type="EMBL" id="GGEC01083623">
    <property type="protein sequence ID" value="MBX64107.1"/>
    <property type="molecule type" value="Transcribed_RNA"/>
</dbReference>
<name>A0A2P2QB12_RHIMU</name>
<sequence length="24" mass="2733">MLTIIPFASLNLLPRFSTTRSQIL</sequence>
<accession>A0A2P2QB12</accession>
<proteinExistence type="predicted"/>
<protein>
    <submittedName>
        <fullName evidence="1">Glycosyltransferase</fullName>
    </submittedName>
</protein>
<organism evidence="1">
    <name type="scientific">Rhizophora mucronata</name>
    <name type="common">Asiatic mangrove</name>
    <dbReference type="NCBI Taxonomy" id="61149"/>
    <lineage>
        <taxon>Eukaryota</taxon>
        <taxon>Viridiplantae</taxon>
        <taxon>Streptophyta</taxon>
        <taxon>Embryophyta</taxon>
        <taxon>Tracheophyta</taxon>
        <taxon>Spermatophyta</taxon>
        <taxon>Magnoliopsida</taxon>
        <taxon>eudicotyledons</taxon>
        <taxon>Gunneridae</taxon>
        <taxon>Pentapetalae</taxon>
        <taxon>rosids</taxon>
        <taxon>fabids</taxon>
        <taxon>Malpighiales</taxon>
        <taxon>Rhizophoraceae</taxon>
        <taxon>Rhizophora</taxon>
    </lineage>
</organism>
<evidence type="ECO:0000313" key="1">
    <source>
        <dbReference type="EMBL" id="MBX64107.1"/>
    </source>
</evidence>
<dbReference type="AlphaFoldDB" id="A0A2P2QB12"/>
<keyword evidence="1" id="KW-0808">Transferase</keyword>